<proteinExistence type="predicted"/>
<evidence type="ECO:0000259" key="3">
    <source>
        <dbReference type="Pfam" id="PF16169"/>
    </source>
</evidence>
<feature type="domain" description="DUF4872" evidence="3">
    <location>
        <begin position="164"/>
        <end position="328"/>
    </location>
</feature>
<accession>A0A6N7LUW2</accession>
<evidence type="ECO:0000259" key="2">
    <source>
        <dbReference type="Pfam" id="PF14399"/>
    </source>
</evidence>
<dbReference type="InterPro" id="IPR032369">
    <property type="entry name" value="DUF4872"/>
</dbReference>
<feature type="domain" description="Butirosin biosynthesis protein H N-terminal" evidence="2">
    <location>
        <begin position="23"/>
        <end position="152"/>
    </location>
</feature>
<dbReference type="EMBL" id="WIRE01000001">
    <property type="protein sequence ID" value="MQX52835.1"/>
    <property type="molecule type" value="Genomic_DNA"/>
</dbReference>
<reference evidence="4 5" key="1">
    <citation type="submission" date="2019-10" db="EMBL/GenBank/DDBJ databases">
        <title>Alcanivorax sp.PA15-N-34 draft genome sequence.</title>
        <authorList>
            <person name="Liao X."/>
            <person name="Shao Z."/>
        </authorList>
    </citation>
    <scope>NUCLEOTIDE SEQUENCE [LARGE SCALE GENOMIC DNA]</scope>
    <source>
        <strain evidence="4 5">PA15-N-34</strain>
    </source>
</reference>
<gene>
    <name evidence="4" type="ORF">GFN93_06205</name>
</gene>
<evidence type="ECO:0000313" key="5">
    <source>
        <dbReference type="Proteomes" id="UP000469421"/>
    </source>
</evidence>
<comment type="caution">
    <text evidence="4">The sequence shown here is derived from an EMBL/GenBank/DDBJ whole genome shotgun (WGS) entry which is preliminary data.</text>
</comment>
<dbReference type="RefSeq" id="WP_153499824.1">
    <property type="nucleotide sequence ID" value="NZ_WIRE01000001.1"/>
</dbReference>
<protein>
    <submittedName>
        <fullName evidence="4">DUF4872 domain-containing protein</fullName>
    </submittedName>
</protein>
<sequence>MHGGKQDIPSTVDVPHTHRPGRHCGSSAIRDLLEFHGLNLTEAFCFGLGAGLGITYVEIPGTDTPFIVHVRSMGFEETVFSTLGVPFRWETWQDKCAAADALDAHLDAGRPALLLTDIFYLPYFKSSTHFPGHAIVAWQRAEKGETMLVSDTERPGLLEVPRDKLVEARFSLSPPFIHHGSLFAPESVSVQVSAEKVRSAIVRNADNLLQGSRNHGIQALTTWIQELPRWKAVDKWQWLLRFAYQVIEKRGTGGGGFRVMYSEFLDEASEIVPEIHEAGLVELMRTSAAAWSALADCLRKGSESETFPEEAITDAIESVRAAETRYADAALTLLYKSS</sequence>
<keyword evidence="5" id="KW-1185">Reference proteome</keyword>
<dbReference type="Pfam" id="PF16169">
    <property type="entry name" value="DUF4872"/>
    <property type="match status" value="1"/>
</dbReference>
<dbReference type="Pfam" id="PF14399">
    <property type="entry name" value="BtrH_N"/>
    <property type="match status" value="1"/>
</dbReference>
<dbReference type="InterPro" id="IPR026935">
    <property type="entry name" value="BtrH_N"/>
</dbReference>
<dbReference type="AlphaFoldDB" id="A0A6N7LUW2"/>
<name>A0A6N7LUW2_9GAMM</name>
<evidence type="ECO:0000313" key="4">
    <source>
        <dbReference type="EMBL" id="MQX52835.1"/>
    </source>
</evidence>
<feature type="region of interest" description="Disordered" evidence="1">
    <location>
        <begin position="1"/>
        <end position="20"/>
    </location>
</feature>
<evidence type="ECO:0000256" key="1">
    <source>
        <dbReference type="SAM" id="MobiDB-lite"/>
    </source>
</evidence>
<organism evidence="4 5">
    <name type="scientific">Alcanivorax sediminis</name>
    <dbReference type="NCBI Taxonomy" id="2663008"/>
    <lineage>
        <taxon>Bacteria</taxon>
        <taxon>Pseudomonadati</taxon>
        <taxon>Pseudomonadota</taxon>
        <taxon>Gammaproteobacteria</taxon>
        <taxon>Oceanospirillales</taxon>
        <taxon>Alcanivoracaceae</taxon>
        <taxon>Alcanivorax</taxon>
    </lineage>
</organism>
<dbReference type="Proteomes" id="UP000469421">
    <property type="component" value="Unassembled WGS sequence"/>
</dbReference>